<feature type="transmembrane region" description="Helical" evidence="7">
    <location>
        <begin position="228"/>
        <end position="248"/>
    </location>
</feature>
<sequence length="251" mass="28406">MVEEGVRKQPSNKRKKTKLSPSKKPVNKKKRSNRSNSIANTKNKNLRTEKNRRQKQQTGSKKKQKTTTYKTKNSISTLIFNLFFYGFILFVVIGSIIFATTKNVDKSIFGYRFFGVLTNSMVPRDPETQKGGFHSGDIIIVKNIAGDEAKVGDVITFRPSIKSQAFLTHRVKKKMDHLGETKGIYYITQGDANLAEDVPISEKQVVGKKIVVVPKIGAILNFVRDNPLISIVFLISVFGFITIIRYYILNK</sequence>
<dbReference type="GO" id="GO:0004252">
    <property type="term" value="F:serine-type endopeptidase activity"/>
    <property type="evidence" value="ECO:0007669"/>
    <property type="project" value="UniProtKB-UniRule"/>
</dbReference>
<dbReference type="InterPro" id="IPR036286">
    <property type="entry name" value="LexA/Signal_pep-like_sf"/>
</dbReference>
<dbReference type="InterPro" id="IPR001733">
    <property type="entry name" value="Peptidase_S26B"/>
</dbReference>
<keyword evidence="9" id="KW-1185">Reference proteome</keyword>
<evidence type="ECO:0000256" key="6">
    <source>
        <dbReference type="SAM" id="MobiDB-lite"/>
    </source>
</evidence>
<gene>
    <name evidence="8" type="ORF">BCR23_12320</name>
</gene>
<comment type="subcellular location">
    <subcellularLocation>
        <location evidence="1">Membrane</location>
    </subcellularLocation>
</comment>
<keyword evidence="4 7" id="KW-0472">Membrane</keyword>
<dbReference type="SUPFAM" id="SSF51306">
    <property type="entry name" value="LexA/Signal peptidase"/>
    <property type="match status" value="1"/>
</dbReference>
<feature type="region of interest" description="Disordered" evidence="6">
    <location>
        <begin position="1"/>
        <end position="68"/>
    </location>
</feature>
<dbReference type="PANTHER" id="PTHR10806">
    <property type="entry name" value="SIGNAL PEPTIDASE COMPLEX CATALYTIC SUBUNIT SEC11"/>
    <property type="match status" value="1"/>
</dbReference>
<reference evidence="9" key="1">
    <citation type="submission" date="2016-09" db="EMBL/GenBank/DDBJ databases">
        <authorList>
            <person name="Gulvik C.A."/>
        </authorList>
    </citation>
    <scope>NUCLEOTIDE SEQUENCE [LARGE SCALE GENOMIC DNA]</scope>
    <source>
        <strain evidence="9">LMG 26306</strain>
    </source>
</reference>
<comment type="caution">
    <text evidence="8">The sequence shown here is derived from an EMBL/GenBank/DDBJ whole genome shotgun (WGS) entry which is preliminary data.</text>
</comment>
<evidence type="ECO:0000256" key="1">
    <source>
        <dbReference type="ARBA" id="ARBA00004370"/>
    </source>
</evidence>
<evidence type="ECO:0000313" key="9">
    <source>
        <dbReference type="Proteomes" id="UP000094764"/>
    </source>
</evidence>
<dbReference type="RefSeq" id="WP_069636103.1">
    <property type="nucleotide sequence ID" value="NZ_JXKZ01000027.1"/>
</dbReference>
<evidence type="ECO:0000256" key="7">
    <source>
        <dbReference type="SAM" id="Phobius"/>
    </source>
</evidence>
<name>A0A1E5GPV8_9ENTE</name>
<evidence type="ECO:0000256" key="5">
    <source>
        <dbReference type="NCBIfam" id="TIGR02228"/>
    </source>
</evidence>
<evidence type="ECO:0000256" key="3">
    <source>
        <dbReference type="ARBA" id="ARBA00022989"/>
    </source>
</evidence>
<dbReference type="STRING" id="903983.BCR23_12320"/>
<evidence type="ECO:0000313" key="8">
    <source>
        <dbReference type="EMBL" id="OEG14615.1"/>
    </source>
</evidence>
<evidence type="ECO:0000256" key="2">
    <source>
        <dbReference type="ARBA" id="ARBA00022692"/>
    </source>
</evidence>
<dbReference type="PANTHER" id="PTHR10806:SF6">
    <property type="entry name" value="SIGNAL PEPTIDASE COMPLEX CATALYTIC SUBUNIT SEC11"/>
    <property type="match status" value="1"/>
</dbReference>
<dbReference type="Proteomes" id="UP000094764">
    <property type="component" value="Unassembled WGS sequence"/>
</dbReference>
<protein>
    <recommendedName>
        <fullName evidence="5">Signal peptidase I</fullName>
        <ecNumber evidence="5">3.4.21.89</ecNumber>
    </recommendedName>
</protein>
<proteinExistence type="predicted"/>
<dbReference type="NCBIfam" id="TIGR02228">
    <property type="entry name" value="sigpep_I_arch"/>
    <property type="match status" value="1"/>
</dbReference>
<evidence type="ECO:0000256" key="4">
    <source>
        <dbReference type="ARBA" id="ARBA00023136"/>
    </source>
</evidence>
<dbReference type="InterPro" id="IPR019533">
    <property type="entry name" value="Peptidase_S26"/>
</dbReference>
<feature type="compositionally biased region" description="Polar residues" evidence="6">
    <location>
        <begin position="34"/>
        <end position="43"/>
    </location>
</feature>
<keyword evidence="3 7" id="KW-1133">Transmembrane helix</keyword>
<dbReference type="GO" id="GO:0016020">
    <property type="term" value="C:membrane"/>
    <property type="evidence" value="ECO:0007669"/>
    <property type="project" value="UniProtKB-SubCell"/>
</dbReference>
<feature type="transmembrane region" description="Helical" evidence="7">
    <location>
        <begin position="78"/>
        <end position="99"/>
    </location>
</feature>
<dbReference type="EMBL" id="MIKB01000019">
    <property type="protein sequence ID" value="OEG14615.1"/>
    <property type="molecule type" value="Genomic_DNA"/>
</dbReference>
<dbReference type="AlphaFoldDB" id="A0A1E5GPV8"/>
<accession>A0A1E5GPV8</accession>
<dbReference type="EC" id="3.4.21.89" evidence="5"/>
<dbReference type="OrthoDB" id="1648066at2"/>
<dbReference type="GO" id="GO:0006465">
    <property type="term" value="P:signal peptide processing"/>
    <property type="evidence" value="ECO:0007669"/>
    <property type="project" value="UniProtKB-UniRule"/>
</dbReference>
<dbReference type="GO" id="GO:0009003">
    <property type="term" value="F:signal peptidase activity"/>
    <property type="evidence" value="ECO:0007669"/>
    <property type="project" value="UniProtKB-EC"/>
</dbReference>
<keyword evidence="2 7" id="KW-0812">Transmembrane</keyword>
<organism evidence="8 9">
    <name type="scientific">Enterococcus quebecensis</name>
    <dbReference type="NCBI Taxonomy" id="903983"/>
    <lineage>
        <taxon>Bacteria</taxon>
        <taxon>Bacillati</taxon>
        <taxon>Bacillota</taxon>
        <taxon>Bacilli</taxon>
        <taxon>Lactobacillales</taxon>
        <taxon>Enterococcaceae</taxon>
        <taxon>Enterococcus</taxon>
    </lineage>
</organism>
<feature type="compositionally biased region" description="Basic residues" evidence="6">
    <location>
        <begin position="52"/>
        <end position="65"/>
    </location>
</feature>
<dbReference type="CDD" id="cd06530">
    <property type="entry name" value="S26_SPase_I"/>
    <property type="match status" value="1"/>
</dbReference>